<feature type="transmembrane region" description="Helical" evidence="5">
    <location>
        <begin position="83"/>
        <end position="102"/>
    </location>
</feature>
<keyword evidence="8" id="KW-1185">Reference proteome</keyword>
<evidence type="ECO:0000256" key="5">
    <source>
        <dbReference type="SAM" id="Phobius"/>
    </source>
</evidence>
<protein>
    <recommendedName>
        <fullName evidence="6">Amino acid permease/ SLC12A domain-containing protein</fullName>
    </recommendedName>
</protein>
<evidence type="ECO:0000313" key="7">
    <source>
        <dbReference type="EMBL" id="CAD7649895.1"/>
    </source>
</evidence>
<gene>
    <name evidence="7" type="ORF">OSB1V03_LOCUS22609</name>
</gene>
<dbReference type="GO" id="GO:1990573">
    <property type="term" value="P:potassium ion import across plasma membrane"/>
    <property type="evidence" value="ECO:0007669"/>
    <property type="project" value="TreeGrafter"/>
</dbReference>
<feature type="transmembrane region" description="Helical" evidence="5">
    <location>
        <begin position="137"/>
        <end position="156"/>
    </location>
</feature>
<proteinExistence type="predicted"/>
<dbReference type="AlphaFoldDB" id="A0A7R9LXS0"/>
<dbReference type="GO" id="GO:0007268">
    <property type="term" value="P:chemical synaptic transmission"/>
    <property type="evidence" value="ECO:0007669"/>
    <property type="project" value="TreeGrafter"/>
</dbReference>
<keyword evidence="4 5" id="KW-0472">Membrane</keyword>
<dbReference type="Proteomes" id="UP000759131">
    <property type="component" value="Unassembled WGS sequence"/>
</dbReference>
<evidence type="ECO:0000259" key="6">
    <source>
        <dbReference type="Pfam" id="PF00324"/>
    </source>
</evidence>
<dbReference type="GO" id="GO:0006884">
    <property type="term" value="P:cell volume homeostasis"/>
    <property type="evidence" value="ECO:0007669"/>
    <property type="project" value="TreeGrafter"/>
</dbReference>
<feature type="domain" description="Amino acid permease/ SLC12A" evidence="6">
    <location>
        <begin position="91"/>
        <end position="216"/>
    </location>
</feature>
<accession>A0A7R9LXS0</accession>
<reference evidence="7" key="1">
    <citation type="submission" date="2020-11" db="EMBL/GenBank/DDBJ databases">
        <authorList>
            <person name="Tran Van P."/>
        </authorList>
    </citation>
    <scope>NUCLEOTIDE SEQUENCE</scope>
</reference>
<dbReference type="GO" id="GO:0055064">
    <property type="term" value="P:chloride ion homeostasis"/>
    <property type="evidence" value="ECO:0007669"/>
    <property type="project" value="TreeGrafter"/>
</dbReference>
<feature type="non-terminal residue" evidence="7">
    <location>
        <position position="1"/>
    </location>
</feature>
<dbReference type="EMBL" id="OC904167">
    <property type="protein sequence ID" value="CAD7649895.1"/>
    <property type="molecule type" value="Genomic_DNA"/>
</dbReference>
<keyword evidence="2 5" id="KW-0812">Transmembrane</keyword>
<evidence type="ECO:0000256" key="1">
    <source>
        <dbReference type="ARBA" id="ARBA00004141"/>
    </source>
</evidence>
<feature type="non-terminal residue" evidence="7">
    <location>
        <position position="222"/>
    </location>
</feature>
<dbReference type="PANTHER" id="PTHR11827">
    <property type="entry name" value="SOLUTE CARRIER FAMILY 12, CATION COTRANSPORTERS"/>
    <property type="match status" value="1"/>
</dbReference>
<evidence type="ECO:0000256" key="4">
    <source>
        <dbReference type="ARBA" id="ARBA00023136"/>
    </source>
</evidence>
<sequence length="222" mass="24110">RVLSDKQGVNCTRESLRALFCNHTHCDPYFDANEVKHELAIPGLASGVFWDNLVPKFREKDALVSRETPSPSVGDQKDFLSKLNYIFVDISTSFTVLVAIYFPSCTGILAGSNRSGDLADAQKAIPLGTLGAQLTTSFVYLSVILLFGASYNPLFIRDKFGESLGKELAVTLISWPHPMLILAGALLSTFGAALQSLIGAPRLLQAIAKDGIIPFLDKVDYV</sequence>
<dbReference type="GO" id="GO:0055075">
    <property type="term" value="P:potassium ion homeostasis"/>
    <property type="evidence" value="ECO:0007669"/>
    <property type="project" value="TreeGrafter"/>
</dbReference>
<dbReference type="PANTHER" id="PTHR11827:SF73">
    <property type="entry name" value="KAZACHOC, ISOFORM G"/>
    <property type="match status" value="1"/>
</dbReference>
<organism evidence="7">
    <name type="scientific">Medioppia subpectinata</name>
    <dbReference type="NCBI Taxonomy" id="1979941"/>
    <lineage>
        <taxon>Eukaryota</taxon>
        <taxon>Metazoa</taxon>
        <taxon>Ecdysozoa</taxon>
        <taxon>Arthropoda</taxon>
        <taxon>Chelicerata</taxon>
        <taxon>Arachnida</taxon>
        <taxon>Acari</taxon>
        <taxon>Acariformes</taxon>
        <taxon>Sarcoptiformes</taxon>
        <taxon>Oribatida</taxon>
        <taxon>Brachypylina</taxon>
        <taxon>Oppioidea</taxon>
        <taxon>Oppiidae</taxon>
        <taxon>Medioppia</taxon>
    </lineage>
</organism>
<dbReference type="InterPro" id="IPR004842">
    <property type="entry name" value="SLC12A_fam"/>
</dbReference>
<dbReference type="Gene3D" id="1.20.1740.10">
    <property type="entry name" value="Amino acid/polyamine transporter I"/>
    <property type="match status" value="1"/>
</dbReference>
<dbReference type="OrthoDB" id="2020542at2759"/>
<evidence type="ECO:0000313" key="8">
    <source>
        <dbReference type="Proteomes" id="UP000759131"/>
    </source>
</evidence>
<dbReference type="GO" id="GO:0045202">
    <property type="term" value="C:synapse"/>
    <property type="evidence" value="ECO:0007669"/>
    <property type="project" value="GOC"/>
</dbReference>
<keyword evidence="3 5" id="KW-1133">Transmembrane helix</keyword>
<dbReference type="EMBL" id="CAJPIZ010049592">
    <property type="protein sequence ID" value="CAG2122663.1"/>
    <property type="molecule type" value="Genomic_DNA"/>
</dbReference>
<name>A0A7R9LXS0_9ACAR</name>
<dbReference type="GO" id="GO:0015379">
    <property type="term" value="F:potassium:chloride symporter activity"/>
    <property type="evidence" value="ECO:0007669"/>
    <property type="project" value="TreeGrafter"/>
</dbReference>
<comment type="subcellular location">
    <subcellularLocation>
        <location evidence="1">Membrane</location>
        <topology evidence="1">Multi-pass membrane protein</topology>
    </subcellularLocation>
</comment>
<evidence type="ECO:0000256" key="3">
    <source>
        <dbReference type="ARBA" id="ARBA00022989"/>
    </source>
</evidence>
<dbReference type="InterPro" id="IPR004841">
    <property type="entry name" value="AA-permease/SLC12A_dom"/>
</dbReference>
<dbReference type="Pfam" id="PF00324">
    <property type="entry name" value="AA_permease"/>
    <property type="match status" value="1"/>
</dbReference>
<dbReference type="GO" id="GO:0005886">
    <property type="term" value="C:plasma membrane"/>
    <property type="evidence" value="ECO:0007669"/>
    <property type="project" value="TreeGrafter"/>
</dbReference>
<evidence type="ECO:0000256" key="2">
    <source>
        <dbReference type="ARBA" id="ARBA00022692"/>
    </source>
</evidence>